<sequence>RSNKASFTTKTSLHHCAIPLSSSGSSCIKRRSTRTWTTEEHPLSILSNVGRGLSLGIASVIS</sequence>
<dbReference type="AlphaFoldDB" id="A0A0V0GJ59"/>
<dbReference type="EMBL" id="GEDG01038034">
    <property type="protein sequence ID" value="JAP07799.1"/>
    <property type="molecule type" value="Transcribed_RNA"/>
</dbReference>
<name>A0A0V0GJ59_SOLCH</name>
<proteinExistence type="predicted"/>
<accession>A0A0V0GJ59</accession>
<feature type="non-terminal residue" evidence="1">
    <location>
        <position position="1"/>
    </location>
</feature>
<protein>
    <submittedName>
        <fullName evidence="1">Putative ovule protein</fullName>
    </submittedName>
</protein>
<organism evidence="1">
    <name type="scientific">Solanum chacoense</name>
    <name type="common">Chaco potato</name>
    <dbReference type="NCBI Taxonomy" id="4108"/>
    <lineage>
        <taxon>Eukaryota</taxon>
        <taxon>Viridiplantae</taxon>
        <taxon>Streptophyta</taxon>
        <taxon>Embryophyta</taxon>
        <taxon>Tracheophyta</taxon>
        <taxon>Spermatophyta</taxon>
        <taxon>Magnoliopsida</taxon>
        <taxon>eudicotyledons</taxon>
        <taxon>Gunneridae</taxon>
        <taxon>Pentapetalae</taxon>
        <taxon>asterids</taxon>
        <taxon>lamiids</taxon>
        <taxon>Solanales</taxon>
        <taxon>Solanaceae</taxon>
        <taxon>Solanoideae</taxon>
        <taxon>Solaneae</taxon>
        <taxon>Solanum</taxon>
    </lineage>
</organism>
<evidence type="ECO:0000313" key="1">
    <source>
        <dbReference type="EMBL" id="JAP07799.1"/>
    </source>
</evidence>
<reference evidence="1" key="1">
    <citation type="submission" date="2015-12" db="EMBL/GenBank/DDBJ databases">
        <title>Gene expression during late stages of embryo sac development: a critical building block for successful pollen-pistil interactions.</title>
        <authorList>
            <person name="Liu Y."/>
            <person name="Joly V."/>
            <person name="Sabar M."/>
            <person name="Matton D.P."/>
        </authorList>
    </citation>
    <scope>NUCLEOTIDE SEQUENCE</scope>
</reference>